<gene>
    <name evidence="2" type="ORF">GCM10009827_117650</name>
</gene>
<keyword evidence="3" id="KW-1185">Reference proteome</keyword>
<dbReference type="RefSeq" id="WP_344515537.1">
    <property type="nucleotide sequence ID" value="NZ_BAAAQD010000059.1"/>
</dbReference>
<organism evidence="2 3">
    <name type="scientific">Dactylosporangium maewongense</name>
    <dbReference type="NCBI Taxonomy" id="634393"/>
    <lineage>
        <taxon>Bacteria</taxon>
        <taxon>Bacillati</taxon>
        <taxon>Actinomycetota</taxon>
        <taxon>Actinomycetes</taxon>
        <taxon>Micromonosporales</taxon>
        <taxon>Micromonosporaceae</taxon>
        <taxon>Dactylosporangium</taxon>
    </lineage>
</organism>
<evidence type="ECO:0000313" key="2">
    <source>
        <dbReference type="EMBL" id="GAA1576316.1"/>
    </source>
</evidence>
<feature type="compositionally biased region" description="Polar residues" evidence="1">
    <location>
        <begin position="88"/>
        <end position="97"/>
    </location>
</feature>
<dbReference type="Proteomes" id="UP001501470">
    <property type="component" value="Unassembled WGS sequence"/>
</dbReference>
<evidence type="ECO:0000256" key="1">
    <source>
        <dbReference type="SAM" id="MobiDB-lite"/>
    </source>
</evidence>
<feature type="region of interest" description="Disordered" evidence="1">
    <location>
        <begin position="79"/>
        <end position="107"/>
    </location>
</feature>
<accession>A0ABP4P9G7</accession>
<protein>
    <submittedName>
        <fullName evidence="2">Uncharacterized protein</fullName>
    </submittedName>
</protein>
<proteinExistence type="predicted"/>
<name>A0ABP4P9G7_9ACTN</name>
<comment type="caution">
    <text evidence="2">The sequence shown here is derived from an EMBL/GenBank/DDBJ whole genome shotgun (WGS) entry which is preliminary data.</text>
</comment>
<dbReference type="EMBL" id="BAAAQD010000059">
    <property type="protein sequence ID" value="GAA1576316.1"/>
    <property type="molecule type" value="Genomic_DNA"/>
</dbReference>
<evidence type="ECO:0000313" key="3">
    <source>
        <dbReference type="Proteomes" id="UP001501470"/>
    </source>
</evidence>
<reference evidence="3" key="1">
    <citation type="journal article" date="2019" name="Int. J. Syst. Evol. Microbiol.">
        <title>The Global Catalogue of Microorganisms (GCM) 10K type strain sequencing project: providing services to taxonomists for standard genome sequencing and annotation.</title>
        <authorList>
            <consortium name="The Broad Institute Genomics Platform"/>
            <consortium name="The Broad Institute Genome Sequencing Center for Infectious Disease"/>
            <person name="Wu L."/>
            <person name="Ma J."/>
        </authorList>
    </citation>
    <scope>NUCLEOTIDE SEQUENCE [LARGE SCALE GENOMIC DNA]</scope>
    <source>
        <strain evidence="3">JCM 15933</strain>
    </source>
</reference>
<sequence>MKNPGPGFVDENFREDNDVIVGAAASRMRVRGSVLTGAAVDPDFGRVAVFPDAVAGFLTVSAWPSVAVSAAVADPAANAAAGAPFRPTNVTSTTSVKTALADELPPL</sequence>